<feature type="region of interest" description="Disordered" evidence="4">
    <location>
        <begin position="343"/>
        <end position="393"/>
    </location>
</feature>
<sequence>RISGEIRKDAQVSVAGLSTKEGLLITGGYLSAHSLFDSRGVVWENVDEPISEMCISRDERSLAASPSNIIKLLDISTGRETRRFVDHSSAVTSISSFSRSPYQWISGDDEGVCRISDARRHPSTLIALRQSRPVRCAYSSPDDSLIVIGDDACLQVYDMRQRKLLSRFIHSTIGVAFHPGERLMATFGDESIIRYWDLDLLDLVSQSEPYDERIVNAHFSFEGESLIVCSSEGVRSLSWEPCTLEWSHSFSTPSSLLSSLLDKDDQLRLVMSHPLTNTITLLSSPLKEMESRTNHSECDEWSNQISPVLQFLPSPQTSSSASNDVIFLPSRNEEERSLRVLSHPQAIQSNTSNSKSQVSTANKLTISQTSRVTLEDEKKKKNDERKGSLKRKEKKSSAEIVSLVDMDHSIVMDDLNGATSNLRALKESFRKGNLHQVMETWNRDRNGAVLSALCRQCTYRNLWNLSLSVLILPHLSSLLTSVHRELRGSAICALSSIVNAVGDLVNTMTRNFAPSPIGVDIAAEDRMNMCNSIEKELVLIQLREDEMGRVMSAEERTQLAAILALLPS</sequence>
<dbReference type="GO" id="GO:0008017">
    <property type="term" value="F:microtubule binding"/>
    <property type="evidence" value="ECO:0007669"/>
    <property type="project" value="InterPro"/>
</dbReference>
<evidence type="ECO:0000259" key="5">
    <source>
        <dbReference type="Pfam" id="PF13925"/>
    </source>
</evidence>
<feature type="compositionally biased region" description="Basic and acidic residues" evidence="4">
    <location>
        <begin position="373"/>
        <end position="387"/>
    </location>
</feature>
<comment type="caution">
    <text evidence="6">The sequence shown here is derived from an EMBL/GenBank/DDBJ whole genome shotgun (WGS) entry which is preliminary data.</text>
</comment>
<accession>A0AAN5D0I0</accession>
<evidence type="ECO:0000256" key="4">
    <source>
        <dbReference type="SAM" id="MobiDB-lite"/>
    </source>
</evidence>
<organism evidence="6 7">
    <name type="scientific">Pristionchus mayeri</name>
    <dbReference type="NCBI Taxonomy" id="1317129"/>
    <lineage>
        <taxon>Eukaryota</taxon>
        <taxon>Metazoa</taxon>
        <taxon>Ecdysozoa</taxon>
        <taxon>Nematoda</taxon>
        <taxon>Chromadorea</taxon>
        <taxon>Rhabditida</taxon>
        <taxon>Rhabditina</taxon>
        <taxon>Diplogasteromorpha</taxon>
        <taxon>Diplogasteroidea</taxon>
        <taxon>Neodiplogasteridae</taxon>
        <taxon>Pristionchus</taxon>
    </lineage>
</organism>
<dbReference type="PANTHER" id="PTHR19845:SF0">
    <property type="entry name" value="KATANIN P80 WD40 REPEAT-CONTAINING SUBUNIT B1"/>
    <property type="match status" value="1"/>
</dbReference>
<evidence type="ECO:0000256" key="1">
    <source>
        <dbReference type="ARBA" id="ARBA00004245"/>
    </source>
</evidence>
<dbReference type="PANTHER" id="PTHR19845">
    <property type="entry name" value="KATANIN P80 SUBUNIT"/>
    <property type="match status" value="1"/>
</dbReference>
<evidence type="ECO:0000256" key="2">
    <source>
        <dbReference type="ARBA" id="ARBA00022490"/>
    </source>
</evidence>
<evidence type="ECO:0000313" key="6">
    <source>
        <dbReference type="EMBL" id="GMR53545.1"/>
    </source>
</evidence>
<protein>
    <recommendedName>
        <fullName evidence="5">Katanin p80 subunit C-terminal domain-containing protein</fullName>
    </recommendedName>
</protein>
<name>A0AAN5D0I0_9BILA</name>
<keyword evidence="2" id="KW-0963">Cytoplasm</keyword>
<comment type="subcellular location">
    <subcellularLocation>
        <location evidence="1">Cytoplasm</location>
        <location evidence="1">Cytoskeleton</location>
    </subcellularLocation>
</comment>
<feature type="non-terminal residue" evidence="6">
    <location>
        <position position="1"/>
    </location>
</feature>
<dbReference type="SUPFAM" id="SSF50978">
    <property type="entry name" value="WD40 repeat-like"/>
    <property type="match status" value="1"/>
</dbReference>
<reference evidence="7" key="1">
    <citation type="submission" date="2022-10" db="EMBL/GenBank/DDBJ databases">
        <title>Genome assembly of Pristionchus species.</title>
        <authorList>
            <person name="Yoshida K."/>
            <person name="Sommer R.J."/>
        </authorList>
    </citation>
    <scope>NUCLEOTIDE SEQUENCE [LARGE SCALE GENOMIC DNA]</scope>
    <source>
        <strain evidence="7">RS5460</strain>
    </source>
</reference>
<proteinExistence type="predicted"/>
<feature type="compositionally biased region" description="Polar residues" evidence="4">
    <location>
        <begin position="345"/>
        <end position="372"/>
    </location>
</feature>
<dbReference type="Gene3D" id="2.130.10.10">
    <property type="entry name" value="YVTN repeat-like/Quinoprotein amine dehydrogenase"/>
    <property type="match status" value="1"/>
</dbReference>
<dbReference type="InterPro" id="IPR028021">
    <property type="entry name" value="Katanin_C-terminal"/>
</dbReference>
<dbReference type="GO" id="GO:0008352">
    <property type="term" value="C:katanin complex"/>
    <property type="evidence" value="ECO:0007669"/>
    <property type="project" value="TreeGrafter"/>
</dbReference>
<dbReference type="SMART" id="SM00320">
    <property type="entry name" value="WD40"/>
    <property type="match status" value="3"/>
</dbReference>
<dbReference type="InterPro" id="IPR001680">
    <property type="entry name" value="WD40_rpt"/>
</dbReference>
<keyword evidence="3" id="KW-0206">Cytoskeleton</keyword>
<dbReference type="AlphaFoldDB" id="A0AAN5D0I0"/>
<dbReference type="EMBL" id="BTRK01000005">
    <property type="protein sequence ID" value="GMR53545.1"/>
    <property type="molecule type" value="Genomic_DNA"/>
</dbReference>
<dbReference type="InterPro" id="IPR036322">
    <property type="entry name" value="WD40_repeat_dom_sf"/>
</dbReference>
<dbReference type="GO" id="GO:0007019">
    <property type="term" value="P:microtubule depolymerization"/>
    <property type="evidence" value="ECO:0007669"/>
    <property type="project" value="TreeGrafter"/>
</dbReference>
<dbReference type="InterPro" id="IPR015943">
    <property type="entry name" value="WD40/YVTN_repeat-like_dom_sf"/>
</dbReference>
<keyword evidence="7" id="KW-1185">Reference proteome</keyword>
<feature type="domain" description="Katanin p80 subunit C-terminal" evidence="5">
    <location>
        <begin position="407"/>
        <end position="549"/>
    </location>
</feature>
<dbReference type="Pfam" id="PF13925">
    <property type="entry name" value="Katanin_con80"/>
    <property type="match status" value="1"/>
</dbReference>
<evidence type="ECO:0000256" key="3">
    <source>
        <dbReference type="ARBA" id="ARBA00023212"/>
    </source>
</evidence>
<evidence type="ECO:0000313" key="7">
    <source>
        <dbReference type="Proteomes" id="UP001328107"/>
    </source>
</evidence>
<gene>
    <name evidence="6" type="ORF">PMAYCL1PPCAC_23740</name>
</gene>
<dbReference type="Proteomes" id="UP001328107">
    <property type="component" value="Unassembled WGS sequence"/>
</dbReference>